<dbReference type="PATRIC" id="fig|1390371.3.peg.3257"/>
<dbReference type="Proteomes" id="UP000016504">
    <property type="component" value="Unassembled WGS sequence"/>
</dbReference>
<dbReference type="AlphaFoldDB" id="U1UP40"/>
<dbReference type="EMBL" id="AVQG01000020">
    <property type="protein sequence ID" value="ERH56822.1"/>
    <property type="molecule type" value="Genomic_DNA"/>
</dbReference>
<organism evidence="1 2">
    <name type="scientific">Pseudomonas simiae</name>
    <dbReference type="NCBI Taxonomy" id="321846"/>
    <lineage>
        <taxon>Bacteria</taxon>
        <taxon>Pseudomonadati</taxon>
        <taxon>Pseudomonadota</taxon>
        <taxon>Gammaproteobacteria</taxon>
        <taxon>Pseudomonadales</taxon>
        <taxon>Pseudomonadaceae</taxon>
        <taxon>Pseudomonas</taxon>
    </lineage>
</organism>
<accession>A0A1I1C9Y4</accession>
<evidence type="ECO:0000313" key="1">
    <source>
        <dbReference type="EMBL" id="ERH56822.1"/>
    </source>
</evidence>
<comment type="caution">
    <text evidence="1">The sequence shown here is derived from an EMBL/GenBank/DDBJ whole genome shotgun (WGS) entry which is preliminary data.</text>
</comment>
<sequence>MAEALQALSEGREEVLITDHALAVKASLSTDSPVHLNR</sequence>
<proteinExistence type="predicted"/>
<accession>U1UP40</accession>
<protein>
    <submittedName>
        <fullName evidence="1">Uncharacterized protein</fullName>
    </submittedName>
</protein>
<reference evidence="1 2" key="1">
    <citation type="submission" date="2013-08" db="EMBL/GenBank/DDBJ databases">
        <title>Biodegradation of aromatic compounds in biofilm forming Pseudomonas isolated from sewage sludge.</title>
        <authorList>
            <person name="Qureshi A."/>
            <person name="Ghosh S."/>
            <person name="Khardenavis A.A."/>
            <person name="Kapley A."/>
            <person name="Purohit H.J."/>
        </authorList>
    </citation>
    <scope>NUCLEOTIDE SEQUENCE [LARGE SCALE GENOMIC DNA]</scope>
    <source>
        <strain evidence="1 2">EGD-AQ6</strain>
    </source>
</reference>
<evidence type="ECO:0000313" key="2">
    <source>
        <dbReference type="Proteomes" id="UP000016504"/>
    </source>
</evidence>
<gene>
    <name evidence="1" type="ORF">O204_27760</name>
</gene>
<name>U1UP40_9PSED</name>